<evidence type="ECO:0000313" key="2">
    <source>
        <dbReference type="EMBL" id="MPM55887.1"/>
    </source>
</evidence>
<reference evidence="2" key="1">
    <citation type="submission" date="2019-08" db="EMBL/GenBank/DDBJ databases">
        <authorList>
            <person name="Kucharzyk K."/>
            <person name="Murdoch R.W."/>
            <person name="Higgins S."/>
            <person name="Loffler F."/>
        </authorList>
    </citation>
    <scope>NUCLEOTIDE SEQUENCE</scope>
</reference>
<organism evidence="2">
    <name type="scientific">bioreactor metagenome</name>
    <dbReference type="NCBI Taxonomy" id="1076179"/>
    <lineage>
        <taxon>unclassified sequences</taxon>
        <taxon>metagenomes</taxon>
        <taxon>ecological metagenomes</taxon>
    </lineage>
</organism>
<feature type="region of interest" description="Disordered" evidence="1">
    <location>
        <begin position="74"/>
        <end position="128"/>
    </location>
</feature>
<protein>
    <submittedName>
        <fullName evidence="2">Uncharacterized protein</fullName>
    </submittedName>
</protein>
<evidence type="ECO:0000256" key="1">
    <source>
        <dbReference type="SAM" id="MobiDB-lite"/>
    </source>
</evidence>
<feature type="compositionally biased region" description="Basic and acidic residues" evidence="1">
    <location>
        <begin position="104"/>
        <end position="128"/>
    </location>
</feature>
<comment type="caution">
    <text evidence="2">The sequence shown here is derived from an EMBL/GenBank/DDBJ whole genome shotgun (WGS) entry which is preliminary data.</text>
</comment>
<feature type="region of interest" description="Disordered" evidence="1">
    <location>
        <begin position="36"/>
        <end position="55"/>
    </location>
</feature>
<name>A0A645AS35_9ZZZZ</name>
<sequence>MGVLRHFPHQADHFLHRGAALLRRGAHVLRPGKNLRGALENLPDRPGGPRDHPVHRVGHVPDFLDGRVRLHGGGEVAGLGHVPGPLGGRPEGPGQAPGEEDDHDGGHHEDGYDADVDRPAHGSHRGEGFRDVARREHDVAVRKGPVGHGLGDAVPHIVDPALFVIDYAVGVRGEAAVDNFPESRSVELQGGVVEIFQVPVEKEGIPRIVDLHRIEDRPDEIEGKGHPDDGGNLAVDEDRLGIDHHFLAAFGKLDVAPVGSDSVKGPPEPCGGEILPVDELGGIYLLSVEKHEKGTRIRPFEGHHVGLFCAVDLRVENDEQPPGLRGLDPEVGHELAVLGAELGNHDVRHLGVGQAGEPGGDEG</sequence>
<gene>
    <name evidence="2" type="ORF">SDC9_102685</name>
</gene>
<proteinExistence type="predicted"/>
<dbReference type="AlphaFoldDB" id="A0A645AS35"/>
<accession>A0A645AS35</accession>
<dbReference type="EMBL" id="VSSQ01015487">
    <property type="protein sequence ID" value="MPM55887.1"/>
    <property type="molecule type" value="Genomic_DNA"/>
</dbReference>